<name>A0A2I1JZ96_9LACT</name>
<dbReference type="OrthoDB" id="9797976at2"/>
<evidence type="ECO:0000313" key="2">
    <source>
        <dbReference type="EMBL" id="PKY88635.1"/>
    </source>
</evidence>
<feature type="transmembrane region" description="Helical" evidence="1">
    <location>
        <begin position="141"/>
        <end position="171"/>
    </location>
</feature>
<feature type="transmembrane region" description="Helical" evidence="1">
    <location>
        <begin position="6"/>
        <end position="24"/>
    </location>
</feature>
<accession>A0A2I1JZ96</accession>
<feature type="transmembrane region" description="Helical" evidence="1">
    <location>
        <begin position="31"/>
        <end position="49"/>
    </location>
</feature>
<feature type="transmembrane region" description="Helical" evidence="1">
    <location>
        <begin position="99"/>
        <end position="121"/>
    </location>
</feature>
<sequence length="228" mass="23893">MGVLVNFILIVVPGTLGLLIHSGIPVNLNERLMEAIGIAVFGIAIAGIIQNENQLVMILSLVIGTFIGEMIDIDKHIRKGVNVVSRKFVRGGGEGADKFSTGFVSATMIFCIGSLAILGPLESGLTGSNTTLYLKSIFDSVTSILLASSLGIGVVFAAIPVVVIESAIILLSRVVAPYLPPVVITEIVAVGSILLFGMGLNLLNITKLKVMNFTPAMIMPVILVPLLG</sequence>
<dbReference type="RefSeq" id="WP_006701041.1">
    <property type="nucleotide sequence ID" value="NZ_PKHE01000012.1"/>
</dbReference>
<keyword evidence="1" id="KW-0812">Transmembrane</keyword>
<dbReference type="InterPro" id="IPR007563">
    <property type="entry name" value="DUF554"/>
</dbReference>
<gene>
    <name evidence="2" type="ORF">CYJ57_05290</name>
</gene>
<reference evidence="2 3" key="1">
    <citation type="submission" date="2017-12" db="EMBL/GenBank/DDBJ databases">
        <title>Phylogenetic diversity of female urinary microbiome.</title>
        <authorList>
            <person name="Thomas-White K."/>
            <person name="Wolfe A.J."/>
        </authorList>
    </citation>
    <scope>NUCLEOTIDE SEQUENCE [LARGE SCALE GENOMIC DNA]</scope>
    <source>
        <strain evidence="2 3">UMB0898</strain>
    </source>
</reference>
<feature type="transmembrane region" description="Helical" evidence="1">
    <location>
        <begin position="178"/>
        <end position="198"/>
    </location>
</feature>
<protein>
    <submittedName>
        <fullName evidence="2">DUF554 domain-containing protein</fullName>
    </submittedName>
</protein>
<evidence type="ECO:0000313" key="3">
    <source>
        <dbReference type="Proteomes" id="UP000234384"/>
    </source>
</evidence>
<keyword evidence="1" id="KW-1133">Transmembrane helix</keyword>
<proteinExistence type="predicted"/>
<comment type="caution">
    <text evidence="2">The sequence shown here is derived from an EMBL/GenBank/DDBJ whole genome shotgun (WGS) entry which is preliminary data.</text>
</comment>
<feature type="transmembrane region" description="Helical" evidence="1">
    <location>
        <begin position="55"/>
        <end position="71"/>
    </location>
</feature>
<dbReference type="EMBL" id="PKHE01000012">
    <property type="protein sequence ID" value="PKY88635.1"/>
    <property type="molecule type" value="Genomic_DNA"/>
</dbReference>
<evidence type="ECO:0000256" key="1">
    <source>
        <dbReference type="SAM" id="Phobius"/>
    </source>
</evidence>
<dbReference type="AlphaFoldDB" id="A0A2I1JZ96"/>
<organism evidence="2 3">
    <name type="scientific">Falseniella ignava</name>
    <dbReference type="NCBI Taxonomy" id="137730"/>
    <lineage>
        <taxon>Bacteria</taxon>
        <taxon>Bacillati</taxon>
        <taxon>Bacillota</taxon>
        <taxon>Bacilli</taxon>
        <taxon>Lactobacillales</taxon>
        <taxon>Aerococcaceae</taxon>
        <taxon>Falseniella</taxon>
    </lineage>
</organism>
<dbReference type="Proteomes" id="UP000234384">
    <property type="component" value="Unassembled WGS sequence"/>
</dbReference>
<dbReference type="Pfam" id="PF04474">
    <property type="entry name" value="DUF554"/>
    <property type="match status" value="1"/>
</dbReference>
<dbReference type="PANTHER" id="PTHR36111:SF2">
    <property type="entry name" value="INNER MEMBRANE PROTEIN"/>
    <property type="match status" value="1"/>
</dbReference>
<keyword evidence="1" id="KW-0472">Membrane</keyword>
<dbReference type="PANTHER" id="PTHR36111">
    <property type="entry name" value="INNER MEMBRANE PROTEIN-RELATED"/>
    <property type="match status" value="1"/>
</dbReference>